<dbReference type="STRING" id="1927124.BST13_29620"/>
<name>A0A1X0ACM4_9MYCO</name>
<dbReference type="Proteomes" id="UP000192448">
    <property type="component" value="Unassembled WGS sequence"/>
</dbReference>
<dbReference type="PROSITE" id="PS51683">
    <property type="entry name" value="SAM_OMT_II"/>
    <property type="match status" value="1"/>
</dbReference>
<dbReference type="PANTHER" id="PTHR43712">
    <property type="entry name" value="PUTATIVE (AFU_ORTHOLOGUE AFUA_4G14580)-RELATED"/>
    <property type="match status" value="1"/>
</dbReference>
<feature type="domain" description="O-methyltransferase dimerisation" evidence="6">
    <location>
        <begin position="31"/>
        <end position="99"/>
    </location>
</feature>
<dbReference type="GO" id="GO:0046983">
    <property type="term" value="F:protein dimerization activity"/>
    <property type="evidence" value="ECO:0007669"/>
    <property type="project" value="InterPro"/>
</dbReference>
<dbReference type="InterPro" id="IPR036388">
    <property type="entry name" value="WH-like_DNA-bd_sf"/>
</dbReference>
<dbReference type="CDD" id="cd02440">
    <property type="entry name" value="AdoMet_MTases"/>
    <property type="match status" value="1"/>
</dbReference>
<protein>
    <submittedName>
        <fullName evidence="7">Uncharacterized protein</fullName>
    </submittedName>
</protein>
<evidence type="ECO:0000313" key="7">
    <source>
        <dbReference type="EMBL" id="ORA27811.1"/>
    </source>
</evidence>
<dbReference type="SUPFAM" id="SSF53335">
    <property type="entry name" value="S-adenosyl-L-methionine-dependent methyltransferases"/>
    <property type="match status" value="1"/>
</dbReference>
<dbReference type="InterPro" id="IPR012967">
    <property type="entry name" value="COMT_dimerisation"/>
</dbReference>
<dbReference type="Pfam" id="PF08100">
    <property type="entry name" value="Dimerisation"/>
    <property type="match status" value="1"/>
</dbReference>
<dbReference type="SUPFAM" id="SSF46785">
    <property type="entry name" value="Winged helix' DNA-binding domain"/>
    <property type="match status" value="1"/>
</dbReference>
<evidence type="ECO:0000256" key="4">
    <source>
        <dbReference type="PIRSR" id="PIRSR005739-1"/>
    </source>
</evidence>
<dbReference type="Gene3D" id="3.40.50.150">
    <property type="entry name" value="Vaccinia Virus protein VP39"/>
    <property type="match status" value="1"/>
</dbReference>
<feature type="domain" description="O-methyltransferase C-terminal" evidence="5">
    <location>
        <begin position="123"/>
        <end position="330"/>
    </location>
</feature>
<evidence type="ECO:0000259" key="5">
    <source>
        <dbReference type="Pfam" id="PF00891"/>
    </source>
</evidence>
<dbReference type="InterPro" id="IPR036390">
    <property type="entry name" value="WH_DNA-bd_sf"/>
</dbReference>
<keyword evidence="2" id="KW-0808">Transferase</keyword>
<sequence length="350" mass="37408">MLAARRRLKQIADALVPPEVAVNDISTCTGVTQVATAFAELGIADVVGDRAYTAAQIAARLGTDADATHRLLRTASTCGLCRMNRRRGTVTLTRTGRRLSSDHPHSMREWVMAHGSRVQTQAWTGLADTVRTGRSAFVAVHGMSIWDWFDTHPADARVFDEAMRRGTTLSADIIAAAYPWPDHGVVCDVAGGVGTLVAEIVSSSTGLRGVLVESPDVIARAHTFLRTRGLADRIDAVVGDMFGTIPATADVYLLKDVLHDWDDEHCRKILSTVAAAMPSGGRLVLVEVLQQPATPSPLAPFADLLMLALTDGGRQRSADELTALLADAGLHPTGAVRHALPHDLIEAVKP</sequence>
<evidence type="ECO:0000256" key="2">
    <source>
        <dbReference type="ARBA" id="ARBA00022679"/>
    </source>
</evidence>
<evidence type="ECO:0000259" key="6">
    <source>
        <dbReference type="Pfam" id="PF08100"/>
    </source>
</evidence>
<dbReference type="InterPro" id="IPR029063">
    <property type="entry name" value="SAM-dependent_MTases_sf"/>
</dbReference>
<dbReference type="GO" id="GO:0032259">
    <property type="term" value="P:methylation"/>
    <property type="evidence" value="ECO:0007669"/>
    <property type="project" value="UniProtKB-KW"/>
</dbReference>
<dbReference type="PIRSF" id="PIRSF005739">
    <property type="entry name" value="O-mtase"/>
    <property type="match status" value="1"/>
</dbReference>
<evidence type="ECO:0000256" key="1">
    <source>
        <dbReference type="ARBA" id="ARBA00022603"/>
    </source>
</evidence>
<dbReference type="PANTHER" id="PTHR43712:SF2">
    <property type="entry name" value="O-METHYLTRANSFERASE CICE"/>
    <property type="match status" value="1"/>
</dbReference>
<feature type="active site" description="Proton acceptor" evidence="4">
    <location>
        <position position="259"/>
    </location>
</feature>
<keyword evidence="8" id="KW-1185">Reference proteome</keyword>
<dbReference type="InterPro" id="IPR016461">
    <property type="entry name" value="COMT-like"/>
</dbReference>
<dbReference type="Gene3D" id="1.10.287.1350">
    <property type="match status" value="1"/>
</dbReference>
<dbReference type="GO" id="GO:0008171">
    <property type="term" value="F:O-methyltransferase activity"/>
    <property type="evidence" value="ECO:0007669"/>
    <property type="project" value="InterPro"/>
</dbReference>
<keyword evidence="3" id="KW-0949">S-adenosyl-L-methionine</keyword>
<evidence type="ECO:0000313" key="8">
    <source>
        <dbReference type="Proteomes" id="UP000192448"/>
    </source>
</evidence>
<reference evidence="7 8" key="1">
    <citation type="submission" date="2017-02" db="EMBL/GenBank/DDBJ databases">
        <title>The new phylogeny of genus Mycobacterium.</title>
        <authorList>
            <person name="Tortoli E."/>
            <person name="Trovato A."/>
            <person name="Cirillo D.M."/>
        </authorList>
    </citation>
    <scope>NUCLEOTIDE SEQUENCE [LARGE SCALE GENOMIC DNA]</scope>
    <source>
        <strain evidence="7 8">RW6</strain>
    </source>
</reference>
<dbReference type="InterPro" id="IPR001077">
    <property type="entry name" value="COMT_C"/>
</dbReference>
<organism evidence="7 8">
    <name type="scientific">Mycobacterium aquaticum</name>
    <dbReference type="NCBI Taxonomy" id="1927124"/>
    <lineage>
        <taxon>Bacteria</taxon>
        <taxon>Bacillati</taxon>
        <taxon>Actinomycetota</taxon>
        <taxon>Actinomycetes</taxon>
        <taxon>Mycobacteriales</taxon>
        <taxon>Mycobacteriaceae</taxon>
        <taxon>Mycobacterium</taxon>
    </lineage>
</organism>
<proteinExistence type="predicted"/>
<gene>
    <name evidence="7" type="ORF">BST13_29620</name>
</gene>
<dbReference type="Gene3D" id="1.10.10.10">
    <property type="entry name" value="Winged helix-like DNA-binding domain superfamily/Winged helix DNA-binding domain"/>
    <property type="match status" value="1"/>
</dbReference>
<dbReference type="EMBL" id="MVHF01000043">
    <property type="protein sequence ID" value="ORA27811.1"/>
    <property type="molecule type" value="Genomic_DNA"/>
</dbReference>
<keyword evidence="1" id="KW-0489">Methyltransferase</keyword>
<comment type="caution">
    <text evidence="7">The sequence shown here is derived from an EMBL/GenBank/DDBJ whole genome shotgun (WGS) entry which is preliminary data.</text>
</comment>
<dbReference type="AlphaFoldDB" id="A0A1X0ACM4"/>
<accession>A0A1X0ACM4</accession>
<dbReference type="Pfam" id="PF00891">
    <property type="entry name" value="Methyltransf_2"/>
    <property type="match status" value="1"/>
</dbReference>
<evidence type="ECO:0000256" key="3">
    <source>
        <dbReference type="ARBA" id="ARBA00022691"/>
    </source>
</evidence>